<proteinExistence type="predicted"/>
<dbReference type="InterPro" id="IPR003748">
    <property type="entry name" value="DUF169"/>
</dbReference>
<keyword evidence="2" id="KW-1185">Reference proteome</keyword>
<comment type="caution">
    <text evidence="1">The sequence shown here is derived from an EMBL/GenBank/DDBJ whole genome shotgun (WGS) entry which is preliminary data.</text>
</comment>
<protein>
    <submittedName>
        <fullName evidence="1">Uncharacterized protein</fullName>
    </submittedName>
</protein>
<dbReference type="OrthoDB" id="378658at2"/>
<dbReference type="PANTHER" id="PTHR37954:SF3">
    <property type="entry name" value="DUF169 DOMAIN-CONTAINING PROTEIN"/>
    <property type="match status" value="1"/>
</dbReference>
<dbReference type="AlphaFoldDB" id="A0A506V0Y8"/>
<evidence type="ECO:0000313" key="2">
    <source>
        <dbReference type="Proteomes" id="UP000319523"/>
    </source>
</evidence>
<organism evidence="1 2">
    <name type="scientific">Mixta tenebrionis</name>
    <dbReference type="NCBI Taxonomy" id="2562439"/>
    <lineage>
        <taxon>Bacteria</taxon>
        <taxon>Pseudomonadati</taxon>
        <taxon>Pseudomonadota</taxon>
        <taxon>Gammaproteobacteria</taxon>
        <taxon>Enterobacterales</taxon>
        <taxon>Erwiniaceae</taxon>
        <taxon>Mixta</taxon>
    </lineage>
</organism>
<reference evidence="1 2" key="1">
    <citation type="submission" date="2019-06" db="EMBL/GenBank/DDBJ databases">
        <authorList>
            <person name="Yang Y."/>
        </authorList>
    </citation>
    <scope>NUCLEOTIDE SEQUENCE [LARGE SCALE GENOMIC DNA]</scope>
    <source>
        <strain evidence="1 2">BIT-26</strain>
    </source>
</reference>
<dbReference type="Pfam" id="PF02596">
    <property type="entry name" value="DUF169"/>
    <property type="match status" value="1"/>
</dbReference>
<dbReference type="PANTHER" id="PTHR37954">
    <property type="entry name" value="BLL4979 PROTEIN"/>
    <property type="match status" value="1"/>
</dbReference>
<dbReference type="Proteomes" id="UP000319523">
    <property type="component" value="Unassembled WGS sequence"/>
</dbReference>
<evidence type="ECO:0000313" key="1">
    <source>
        <dbReference type="EMBL" id="TPW39259.1"/>
    </source>
</evidence>
<gene>
    <name evidence="1" type="ORF">FKM52_19270</name>
</gene>
<name>A0A506V0Y8_9GAMM</name>
<sequence length="314" mass="34997">MPSSLFCRLLFSLFSTLAESLTGYLNNISSGRYSVRNDALWIKVMLELKRAPVGIRFLYDKDEYDSCPTAELSGPLPYCAAVKNAAAGIPCKLTLRQSACLSGARALGLLKPQDDIVHPNDIASGKRHYNMGLYADYVISRQIAKDMVYCNHQVYGIEIAELALYTDYHPDLVIIIANAASAMRLIQGYCYHYGQLKNVKVAGNQAICQECTSYPFEMNQVNVSLLCSGTRQVAKWDNDEMGIGIPFNQLDKIVDGIRQTANPMENNKSKKSIQRKAALYGVADQLEIELGSNYYTGGYGTIEYHKRKKANQQK</sequence>
<accession>A0A506V0Y8</accession>
<dbReference type="EMBL" id="VHQI01000016">
    <property type="protein sequence ID" value="TPW39259.1"/>
    <property type="molecule type" value="Genomic_DNA"/>
</dbReference>